<dbReference type="PANTHER" id="PTHR23250">
    <property type="entry name" value="DYSFERLIN-RELATED"/>
    <property type="match status" value="1"/>
</dbReference>
<dbReference type="InterPro" id="IPR006624">
    <property type="entry name" value="Beta-propeller_rpt_TECPR"/>
</dbReference>
<dbReference type="OrthoDB" id="72441at2759"/>
<accession>A0A0M3IZ14</accession>
<reference evidence="4" key="1">
    <citation type="submission" date="2017-02" db="UniProtKB">
        <authorList>
            <consortium name="WormBaseParasite"/>
        </authorList>
    </citation>
    <scope>IDENTIFICATION</scope>
</reference>
<dbReference type="GO" id="GO:0016020">
    <property type="term" value="C:membrane"/>
    <property type="evidence" value="ECO:0007669"/>
    <property type="project" value="InterPro"/>
</dbReference>
<dbReference type="WBParaSite" id="ASIM_0000049401-mRNA-1">
    <property type="protein sequence ID" value="ASIM_0000049401-mRNA-1"/>
    <property type="gene ID" value="ASIM_0000049401"/>
</dbReference>
<dbReference type="EMBL" id="UYRR01000231">
    <property type="protein sequence ID" value="VDK17667.1"/>
    <property type="molecule type" value="Genomic_DNA"/>
</dbReference>
<feature type="domain" description="PH" evidence="1">
    <location>
        <begin position="550"/>
        <end position="586"/>
    </location>
</feature>
<evidence type="ECO:0000313" key="2">
    <source>
        <dbReference type="EMBL" id="VDK17667.1"/>
    </source>
</evidence>
<dbReference type="InterPro" id="IPR006614">
    <property type="entry name" value="Peroxin/Ferlin"/>
</dbReference>
<gene>
    <name evidence="2" type="ORF">ASIM_LOCUS397</name>
</gene>
<organism evidence="4">
    <name type="scientific">Anisakis simplex</name>
    <name type="common">Herring worm</name>
    <dbReference type="NCBI Taxonomy" id="6269"/>
    <lineage>
        <taxon>Eukaryota</taxon>
        <taxon>Metazoa</taxon>
        <taxon>Ecdysozoa</taxon>
        <taxon>Nematoda</taxon>
        <taxon>Chromadorea</taxon>
        <taxon>Rhabditida</taxon>
        <taxon>Spirurina</taxon>
        <taxon>Ascaridomorpha</taxon>
        <taxon>Ascaridoidea</taxon>
        <taxon>Anisakidae</taxon>
        <taxon>Anisakis</taxon>
        <taxon>Anisakis simplex complex</taxon>
    </lineage>
</organism>
<sequence>MMIHPGGSLWGLDDAGRPHRLNASSEPHTDDYLDWINEAVFADFDHQQIRIQKVVATKHHIIALDRHGYCYLYVCPSHTAIRFVVSTYENQQNQPLDSFELPSDGWKWEQPWMIDTSEEHFDKEGWQYAFNFGANVTYRNAQSAMTFVRRRRWLRARRYTALCRWVQMAITKQSEVFLDICAGGFDIENNRSSTNNGNNTSSSSASDLYSFFALSLDGDLYWREGIQKNCPEGSGWVQIEPIPNTSEEDTYHEIAAISCSASCGLLIAITWNGLVFCRVGITSKCPYGKGWRSFASPCNLPVISVAMGRRALWMVTSSGRLWMTSVKGAALGVYPDLSKCITADSYTSMGDGMCRISVTSNDQVLGISQRDERMFIRSDVRDDELSGRSWLEIVARDGSRGDMNFKWRQVETGNCAIVAKRIPRHWIDKNFIARDCSATADLKSEWRQQIISLLDNRNELLWNVFQDVETATLSHPNSPNRPLESWTKTANVHASLSTWRSLNWIDCMAHLLVSDSVEGTIRLHFRRGGSFQADFFELLGAFAFCDSRWKNALEVRTTQNRTTLNIAFASEDERDQWSDILQKAISNCIRCVPRLSDRSFIWAVSAQYQPRMAILSSVHLNDTHSVSDLPFDMHRWIQQRGSFQSVAVGCEGIVWAIAQNGTAWVLSPEFDVIADDVDRSDQLGLTQSDDKLEIVLETQKYSLLSGYSTFNGKAMGKYFAWSDETGQVLKTKTETRLPNKYWNWVDSEWVIVPSEDDSENGQEGWRYARKFDEEFVEKKGKMAL</sequence>
<dbReference type="Pfam" id="PF06462">
    <property type="entry name" value="Hyd_WA"/>
    <property type="match status" value="2"/>
</dbReference>
<proteinExistence type="predicted"/>
<reference evidence="2 3" key="2">
    <citation type="submission" date="2018-11" db="EMBL/GenBank/DDBJ databases">
        <authorList>
            <consortium name="Pathogen Informatics"/>
        </authorList>
    </citation>
    <scope>NUCLEOTIDE SEQUENCE [LARGE SCALE GENOMIC DNA]</scope>
</reference>
<name>A0A0M3IZ14_ANISI</name>
<evidence type="ECO:0000259" key="1">
    <source>
        <dbReference type="PROSITE" id="PS50003"/>
    </source>
</evidence>
<dbReference type="SMART" id="SM00706">
    <property type="entry name" value="TECPR"/>
    <property type="match status" value="3"/>
</dbReference>
<evidence type="ECO:0000313" key="3">
    <source>
        <dbReference type="Proteomes" id="UP000267096"/>
    </source>
</evidence>
<evidence type="ECO:0000313" key="4">
    <source>
        <dbReference type="WBParaSite" id="ASIM_0000049401-mRNA-1"/>
    </source>
</evidence>
<keyword evidence="3" id="KW-1185">Reference proteome</keyword>
<dbReference type="InterPro" id="IPR001849">
    <property type="entry name" value="PH_domain"/>
</dbReference>
<dbReference type="AlphaFoldDB" id="A0A0M3IZ14"/>
<dbReference type="PANTHER" id="PTHR23250:SF1">
    <property type="entry name" value="TECTONIN BETA-PROPELLER REPEAT-CONTAINING PROTEIN 1"/>
    <property type="match status" value="1"/>
</dbReference>
<dbReference type="InterPro" id="IPR051513">
    <property type="entry name" value="Tectonin_beta-prop"/>
</dbReference>
<dbReference type="SMART" id="SM00694">
    <property type="entry name" value="DysFC"/>
    <property type="match status" value="1"/>
</dbReference>
<protein>
    <submittedName>
        <fullName evidence="4">PH domain-containing protein</fullName>
    </submittedName>
</protein>
<dbReference type="PROSITE" id="PS50003">
    <property type="entry name" value="PH_DOMAIN"/>
    <property type="match status" value="1"/>
</dbReference>
<dbReference type="Proteomes" id="UP000267096">
    <property type="component" value="Unassembled WGS sequence"/>
</dbReference>